<dbReference type="Proteomes" id="UP000183071">
    <property type="component" value="Unassembled WGS sequence"/>
</dbReference>
<evidence type="ECO:0000313" key="2">
    <source>
        <dbReference type="EMBL" id="SEE01863.1"/>
    </source>
</evidence>
<dbReference type="AlphaFoldDB" id="A0A0M9CGB0"/>
<accession>A0A0M9CGB0</accession>
<name>A0A0M9CGB0_9FLAO</name>
<gene>
    <name evidence="1" type="ORF">I602_1396</name>
    <name evidence="2" type="ORF">SAMN05444353_0373</name>
</gene>
<dbReference type="EMBL" id="FNUE01000001">
    <property type="protein sequence ID" value="SEE01863.1"/>
    <property type="molecule type" value="Genomic_DNA"/>
</dbReference>
<dbReference type="STRING" id="1300348.I602_1396"/>
<evidence type="ECO:0000313" key="1">
    <source>
        <dbReference type="EMBL" id="KOY51836.1"/>
    </source>
</evidence>
<organism evidence="1 3">
    <name type="scientific">Polaribacter dokdonensis DSW-5</name>
    <dbReference type="NCBI Taxonomy" id="1300348"/>
    <lineage>
        <taxon>Bacteria</taxon>
        <taxon>Pseudomonadati</taxon>
        <taxon>Bacteroidota</taxon>
        <taxon>Flavobacteriia</taxon>
        <taxon>Flavobacteriales</taxon>
        <taxon>Flavobacteriaceae</taxon>
    </lineage>
</organism>
<evidence type="ECO:0000313" key="4">
    <source>
        <dbReference type="Proteomes" id="UP000183071"/>
    </source>
</evidence>
<keyword evidence="4" id="KW-1185">Reference proteome</keyword>
<evidence type="ECO:0000313" key="3">
    <source>
        <dbReference type="Proteomes" id="UP000037716"/>
    </source>
</evidence>
<sequence length="177" mass="20886">MDLESFKIQHTNNTLEVYKKDILQFSSAWYSGFGKFHTDVFNSDKKIIYTVTKQFQFWKWRMVYHIKKDTKELSELISKNNKKTIFSIDVNEITYQIKIHFQSRLSIFKNDSKIAEFNEACTKDDFAGKVKLLLLDKNDLEIAFLMYSCLKIGEQNRSSKSIIASQKQLEPNDDPWS</sequence>
<dbReference type="PATRIC" id="fig|1300348.6.peg.1395"/>
<dbReference type="EMBL" id="LGBR01000001">
    <property type="protein sequence ID" value="KOY51836.1"/>
    <property type="molecule type" value="Genomic_DNA"/>
</dbReference>
<proteinExistence type="predicted"/>
<dbReference type="Proteomes" id="UP000037716">
    <property type="component" value="Unassembled WGS sequence"/>
</dbReference>
<comment type="caution">
    <text evidence="1">The sequence shown here is derived from an EMBL/GenBank/DDBJ whole genome shotgun (WGS) entry which is preliminary data.</text>
</comment>
<reference evidence="1 3" key="1">
    <citation type="submission" date="2015-07" db="EMBL/GenBank/DDBJ databases">
        <title>Genome of Polaribacter dokdonenesis DSW-5, isolated from seawater off Dokdo in Korea.</title>
        <authorList>
            <person name="Yoon K."/>
            <person name="Song J.Y."/>
            <person name="Kim J.F."/>
        </authorList>
    </citation>
    <scope>NUCLEOTIDE SEQUENCE [LARGE SCALE GENOMIC DNA]</scope>
    <source>
        <strain evidence="1 3">DSW-5</strain>
    </source>
</reference>
<dbReference type="RefSeq" id="WP_053973984.1">
    <property type="nucleotide sequence ID" value="NZ_FNUE01000001.1"/>
</dbReference>
<protein>
    <submittedName>
        <fullName evidence="1">Uncharacterized protein</fullName>
    </submittedName>
</protein>
<dbReference type="OrthoDB" id="1203232at2"/>
<reference evidence="2 4" key="2">
    <citation type="submission" date="2016-10" db="EMBL/GenBank/DDBJ databases">
        <authorList>
            <person name="Varghese N."/>
            <person name="Submissions S."/>
        </authorList>
    </citation>
    <scope>NUCLEOTIDE SEQUENCE [LARGE SCALE GENOMIC DNA]</scope>
    <source>
        <strain evidence="2 4">DSW-5</strain>
    </source>
</reference>